<protein>
    <recommendedName>
        <fullName evidence="1">PiggyBac transposable element-derived protein domain-containing protein</fullName>
    </recommendedName>
</protein>
<evidence type="ECO:0000313" key="3">
    <source>
        <dbReference type="Proteomes" id="UP000792457"/>
    </source>
</evidence>
<dbReference type="OrthoDB" id="6077919at2759"/>
<dbReference type="Proteomes" id="UP000792457">
    <property type="component" value="Unassembled WGS sequence"/>
</dbReference>
<evidence type="ECO:0000259" key="1">
    <source>
        <dbReference type="Pfam" id="PF13843"/>
    </source>
</evidence>
<organism evidence="2 3">
    <name type="scientific">Ladona fulva</name>
    <name type="common">Scarce chaser dragonfly</name>
    <name type="synonym">Libellula fulva</name>
    <dbReference type="NCBI Taxonomy" id="123851"/>
    <lineage>
        <taxon>Eukaryota</taxon>
        <taxon>Metazoa</taxon>
        <taxon>Ecdysozoa</taxon>
        <taxon>Arthropoda</taxon>
        <taxon>Hexapoda</taxon>
        <taxon>Insecta</taxon>
        <taxon>Pterygota</taxon>
        <taxon>Palaeoptera</taxon>
        <taxon>Odonata</taxon>
        <taxon>Epiprocta</taxon>
        <taxon>Anisoptera</taxon>
        <taxon>Libelluloidea</taxon>
        <taxon>Libellulidae</taxon>
        <taxon>Ladona</taxon>
    </lineage>
</organism>
<dbReference type="PANTHER" id="PTHR46599:SF6">
    <property type="entry name" value="DUAL SPECIFICITY PHOSPHATASE 26"/>
    <property type="match status" value="1"/>
</dbReference>
<feature type="domain" description="PiggyBac transposable element-derived protein" evidence="1">
    <location>
        <begin position="1"/>
        <end position="72"/>
    </location>
</feature>
<dbReference type="InterPro" id="IPR029526">
    <property type="entry name" value="PGBD"/>
</dbReference>
<dbReference type="AlphaFoldDB" id="A0A8K0NW67"/>
<gene>
    <name evidence="2" type="ORF">J437_LFUL003735</name>
</gene>
<name>A0A8K0NW67_LADFU</name>
<evidence type="ECO:0000313" key="2">
    <source>
        <dbReference type="EMBL" id="KAG8223927.1"/>
    </source>
</evidence>
<dbReference type="EMBL" id="KZ308180">
    <property type="protein sequence ID" value="KAG8223927.1"/>
    <property type="molecule type" value="Genomic_DNA"/>
</dbReference>
<reference evidence="2" key="2">
    <citation type="submission" date="2017-10" db="EMBL/GenBank/DDBJ databases">
        <title>Ladona fulva Genome sequencing and assembly.</title>
        <authorList>
            <person name="Murali S."/>
            <person name="Richards S."/>
            <person name="Bandaranaike D."/>
            <person name="Bellair M."/>
            <person name="Blankenburg K."/>
            <person name="Chao H."/>
            <person name="Dinh H."/>
            <person name="Doddapaneni H."/>
            <person name="Dugan-Rocha S."/>
            <person name="Elkadiri S."/>
            <person name="Gnanaolivu R."/>
            <person name="Hernandez B."/>
            <person name="Skinner E."/>
            <person name="Javaid M."/>
            <person name="Lee S."/>
            <person name="Li M."/>
            <person name="Ming W."/>
            <person name="Munidasa M."/>
            <person name="Muniz J."/>
            <person name="Nguyen L."/>
            <person name="Hughes D."/>
            <person name="Osuji N."/>
            <person name="Pu L.-L."/>
            <person name="Puazo M."/>
            <person name="Qu C."/>
            <person name="Quiroz J."/>
            <person name="Raj R."/>
            <person name="Weissenberger G."/>
            <person name="Xin Y."/>
            <person name="Zou X."/>
            <person name="Han Y."/>
            <person name="Worley K."/>
            <person name="Muzny D."/>
            <person name="Gibbs R."/>
        </authorList>
    </citation>
    <scope>NUCLEOTIDE SEQUENCE</scope>
    <source>
        <strain evidence="2">Sampled in the wild</strain>
    </source>
</reference>
<sequence>MVEPILGTCRNVTVDNWFTSVPLAEDLLQSKLTLVGTIKKNKRELPQQMVYTKKMEEASITQGRQNTMEIVFLEIKIQDRSKKYQP</sequence>
<dbReference type="Pfam" id="PF13843">
    <property type="entry name" value="DDE_Tnp_1_7"/>
    <property type="match status" value="1"/>
</dbReference>
<reference evidence="2" key="1">
    <citation type="submission" date="2013-04" db="EMBL/GenBank/DDBJ databases">
        <authorList>
            <person name="Qu J."/>
            <person name="Murali S.C."/>
            <person name="Bandaranaike D."/>
            <person name="Bellair M."/>
            <person name="Blankenburg K."/>
            <person name="Chao H."/>
            <person name="Dinh H."/>
            <person name="Doddapaneni H."/>
            <person name="Downs B."/>
            <person name="Dugan-Rocha S."/>
            <person name="Elkadiri S."/>
            <person name="Gnanaolivu R.D."/>
            <person name="Hernandez B."/>
            <person name="Javaid M."/>
            <person name="Jayaseelan J.C."/>
            <person name="Lee S."/>
            <person name="Li M."/>
            <person name="Ming W."/>
            <person name="Munidasa M."/>
            <person name="Muniz J."/>
            <person name="Nguyen L."/>
            <person name="Ongeri F."/>
            <person name="Osuji N."/>
            <person name="Pu L.-L."/>
            <person name="Puazo M."/>
            <person name="Qu C."/>
            <person name="Quiroz J."/>
            <person name="Raj R."/>
            <person name="Weissenberger G."/>
            <person name="Xin Y."/>
            <person name="Zou X."/>
            <person name="Han Y."/>
            <person name="Richards S."/>
            <person name="Worley K."/>
            <person name="Muzny D."/>
            <person name="Gibbs R."/>
        </authorList>
    </citation>
    <scope>NUCLEOTIDE SEQUENCE</scope>
    <source>
        <strain evidence="2">Sampled in the wild</strain>
    </source>
</reference>
<proteinExistence type="predicted"/>
<dbReference type="PANTHER" id="PTHR46599">
    <property type="entry name" value="PIGGYBAC TRANSPOSABLE ELEMENT-DERIVED PROTEIN 4"/>
    <property type="match status" value="1"/>
</dbReference>
<comment type="caution">
    <text evidence="2">The sequence shown here is derived from an EMBL/GenBank/DDBJ whole genome shotgun (WGS) entry which is preliminary data.</text>
</comment>
<keyword evidence="3" id="KW-1185">Reference proteome</keyword>
<accession>A0A8K0NW67</accession>